<feature type="domain" description="NodB homology" evidence="3">
    <location>
        <begin position="97"/>
        <end position="277"/>
    </location>
</feature>
<dbReference type="PROSITE" id="PS51257">
    <property type="entry name" value="PROKAR_LIPOPROTEIN"/>
    <property type="match status" value="1"/>
</dbReference>
<evidence type="ECO:0000256" key="2">
    <source>
        <dbReference type="SAM" id="SignalP"/>
    </source>
</evidence>
<feature type="chain" id="PRO_5042067333" evidence="2">
    <location>
        <begin position="23"/>
        <end position="286"/>
    </location>
</feature>
<protein>
    <submittedName>
        <fullName evidence="4">Polysaccharide deacetylase family protein</fullName>
        <ecNumber evidence="4">3.-.-.-</ecNumber>
    </submittedName>
</protein>
<feature type="signal peptide" evidence="2">
    <location>
        <begin position="1"/>
        <end position="22"/>
    </location>
</feature>
<evidence type="ECO:0000313" key="4">
    <source>
        <dbReference type="EMBL" id="WOS95657.1"/>
    </source>
</evidence>
<dbReference type="EMBL" id="CP136964">
    <property type="protein sequence ID" value="WOS95657.1"/>
    <property type="molecule type" value="Genomic_DNA"/>
</dbReference>
<keyword evidence="5" id="KW-1185">Reference proteome</keyword>
<dbReference type="GO" id="GO:0016810">
    <property type="term" value="F:hydrolase activity, acting on carbon-nitrogen (but not peptide) bonds"/>
    <property type="evidence" value="ECO:0007669"/>
    <property type="project" value="InterPro"/>
</dbReference>
<organism evidence="4 5">
    <name type="scientific">Nosocomiicoccus massiliensis</name>
    <dbReference type="NCBI Taxonomy" id="1232430"/>
    <lineage>
        <taxon>Bacteria</taxon>
        <taxon>Bacillati</taxon>
        <taxon>Bacillota</taxon>
        <taxon>Bacilli</taxon>
        <taxon>Bacillales</taxon>
        <taxon>Staphylococcaceae</taxon>
        <taxon>Nosocomiicoccus</taxon>
    </lineage>
</organism>
<dbReference type="Pfam" id="PF01522">
    <property type="entry name" value="Polysacc_deac_1"/>
    <property type="match status" value="1"/>
</dbReference>
<dbReference type="Proteomes" id="UP000243626">
    <property type="component" value="Chromosome"/>
</dbReference>
<dbReference type="PANTHER" id="PTHR10587">
    <property type="entry name" value="GLYCOSYL TRANSFERASE-RELATED"/>
    <property type="match status" value="1"/>
</dbReference>
<name>A0AAF0YM26_9STAP</name>
<dbReference type="Gene3D" id="3.20.20.370">
    <property type="entry name" value="Glycoside hydrolase/deacetylase"/>
    <property type="match status" value="1"/>
</dbReference>
<proteinExistence type="predicted"/>
<dbReference type="PROSITE" id="PS51677">
    <property type="entry name" value="NODB"/>
    <property type="match status" value="1"/>
</dbReference>
<dbReference type="EC" id="3.-.-.-" evidence="4"/>
<reference evidence="5" key="1">
    <citation type="submission" date="2017-09" db="EMBL/GenBank/DDBJ databases">
        <title>Bacterial strain isolated from the female urinary microbiota.</title>
        <authorList>
            <person name="Thomas-White K."/>
            <person name="Kumar N."/>
            <person name="Forster S."/>
            <person name="Putonti C."/>
            <person name="Lawley T."/>
            <person name="Wolfe A.J."/>
        </authorList>
    </citation>
    <scope>NUCLEOTIDE SEQUENCE [LARGE SCALE GENOMIC DNA]</scope>
    <source>
        <strain evidence="5">UMB0959</strain>
    </source>
</reference>
<evidence type="ECO:0000259" key="3">
    <source>
        <dbReference type="PROSITE" id="PS51677"/>
    </source>
</evidence>
<keyword evidence="4" id="KW-0378">Hydrolase</keyword>
<dbReference type="GO" id="GO:0005975">
    <property type="term" value="P:carbohydrate metabolic process"/>
    <property type="evidence" value="ECO:0007669"/>
    <property type="project" value="InterPro"/>
</dbReference>
<dbReference type="CDD" id="cd10917">
    <property type="entry name" value="CE4_NodB_like_6s_7s"/>
    <property type="match status" value="1"/>
</dbReference>
<dbReference type="KEGG" id="nmy:CJ229_006065"/>
<dbReference type="InterPro" id="IPR050248">
    <property type="entry name" value="Polysacc_deacetylase_ArnD"/>
</dbReference>
<dbReference type="InterPro" id="IPR002509">
    <property type="entry name" value="NODB_dom"/>
</dbReference>
<feature type="compositionally biased region" description="Basic and acidic residues" evidence="1">
    <location>
        <begin position="23"/>
        <end position="33"/>
    </location>
</feature>
<evidence type="ECO:0000256" key="1">
    <source>
        <dbReference type="SAM" id="MobiDB-lite"/>
    </source>
</evidence>
<evidence type="ECO:0000313" key="5">
    <source>
        <dbReference type="Proteomes" id="UP000243626"/>
    </source>
</evidence>
<dbReference type="AlphaFoldDB" id="A0AAF0YM26"/>
<feature type="compositionally biased region" description="Acidic residues" evidence="1">
    <location>
        <begin position="34"/>
        <end position="70"/>
    </location>
</feature>
<dbReference type="InterPro" id="IPR011330">
    <property type="entry name" value="Glyco_hydro/deAcase_b/a-brl"/>
</dbReference>
<accession>A0AAF0YM26</accession>
<keyword evidence="2" id="KW-0732">Signal</keyword>
<feature type="region of interest" description="Disordered" evidence="1">
    <location>
        <begin position="23"/>
        <end position="70"/>
    </location>
</feature>
<dbReference type="SUPFAM" id="SSF88713">
    <property type="entry name" value="Glycoside hydrolase/deacetylase"/>
    <property type="match status" value="1"/>
</dbReference>
<dbReference type="RefSeq" id="WP_102167045.1">
    <property type="nucleotide sequence ID" value="NZ_CP136964.1"/>
</dbReference>
<sequence>MKKILYMLLLSFLILSACTSKEDTQEHTEKVPEQTDDNTETIVEEETEPEEDENDHDESEEDTETEIVEEDEEIAREYYIDHETYRVLPIEEGTNTQVALLTFDDAPADYALDIAYILKEYDAPAIFFVNGMFLNSERGKNVLKEIYNLGFEIGNHTQNHPDLSKLSYEAVNEEIISTNNLIEEITGEKPRFFRAPFGINTEASEQILKNEGMQSMNWTYGYDATPGYLDKDILEYKMVHSEYLDHGANLLMHDRQWTRDALPKILEGLRYKGYEFVNPKKLEVRP</sequence>
<gene>
    <name evidence="4" type="ORF">CJ229_006065</name>
</gene>